<feature type="region of interest" description="Disordered" evidence="7">
    <location>
        <begin position="221"/>
        <end position="282"/>
    </location>
</feature>
<keyword evidence="4" id="KW-0747">Spliceosome</keyword>
<evidence type="ECO:0000313" key="9">
    <source>
        <dbReference type="Proteomes" id="UP000199727"/>
    </source>
</evidence>
<evidence type="ECO:0000256" key="1">
    <source>
        <dbReference type="ARBA" id="ARBA00004123"/>
    </source>
</evidence>
<dbReference type="PANTHER" id="PTHR13021">
    <property type="entry name" value="PRE-MRNA-SPLICING FACTOR ISY1"/>
    <property type="match status" value="1"/>
</dbReference>
<dbReference type="Pfam" id="PF06246">
    <property type="entry name" value="Isy1"/>
    <property type="match status" value="1"/>
</dbReference>
<proteinExistence type="inferred from homology"/>
<dbReference type="InterPro" id="IPR009360">
    <property type="entry name" value="Isy1"/>
</dbReference>
<dbReference type="Gene3D" id="1.10.287.660">
    <property type="entry name" value="Helix hairpin bin"/>
    <property type="match status" value="1"/>
</dbReference>
<comment type="subcellular location">
    <subcellularLocation>
        <location evidence="1">Nucleus</location>
    </subcellularLocation>
</comment>
<keyword evidence="6" id="KW-0539">Nucleus</keyword>
<dbReference type="FunFam" id="1.10.287.660:FF:000001">
    <property type="entry name" value="pre-mRNA-splicing factor ISY1 homolog"/>
    <property type="match status" value="1"/>
</dbReference>
<evidence type="ECO:0000256" key="6">
    <source>
        <dbReference type="ARBA" id="ARBA00023242"/>
    </source>
</evidence>
<evidence type="ECO:0000256" key="4">
    <source>
        <dbReference type="ARBA" id="ARBA00022728"/>
    </source>
</evidence>
<sequence>MARNSEKAQSMLYRFREQQAIDMGIGTRQKGDRRPRMASSCTSLREAERWRGDILRDISRKVSKIQDVALTDYQVRDLNDEINQLFREKRAWENQIINLGGANYRRAAGVMTDDEGREVPGTRGYKYFGRAKELPGVKELFTRSTQQATEESARTASFQMFRHQGPDYYGDEDELDKELIDSEDVQAREGWEDQARKSASALGISDETILPRYPISISSKLPDASVGPTQVQENEEASQKSEEALKGTGNSKRKSRGLNDLEEGGQKEEQEDAKKSKSDTSVAINNVVEGQTITSEAAAAVAQAQAAAFLGVLDAESLKFPTMPSKDEMAKVLLDVRKQALKEEYGVY</sequence>
<evidence type="ECO:0000256" key="7">
    <source>
        <dbReference type="SAM" id="MobiDB-lite"/>
    </source>
</evidence>
<feature type="compositionally biased region" description="Basic and acidic residues" evidence="7">
    <location>
        <begin position="264"/>
        <end position="278"/>
    </location>
</feature>
<keyword evidence="5" id="KW-0508">mRNA splicing</keyword>
<dbReference type="EMBL" id="AMKT01000040">
    <property type="protein sequence ID" value="OXG22518.1"/>
    <property type="molecule type" value="Genomic_DNA"/>
</dbReference>
<dbReference type="SUPFAM" id="SSF140102">
    <property type="entry name" value="ISY1 domain-like"/>
    <property type="match status" value="1"/>
</dbReference>
<evidence type="ECO:0000256" key="5">
    <source>
        <dbReference type="ARBA" id="ARBA00023187"/>
    </source>
</evidence>
<organism evidence="8 9">
    <name type="scientific">Cryptococcus neoformans Tu259-1</name>
    <dbReference type="NCBI Taxonomy" id="1230072"/>
    <lineage>
        <taxon>Eukaryota</taxon>
        <taxon>Fungi</taxon>
        <taxon>Dikarya</taxon>
        <taxon>Basidiomycota</taxon>
        <taxon>Agaricomycotina</taxon>
        <taxon>Tremellomycetes</taxon>
        <taxon>Tremellales</taxon>
        <taxon>Cryptococcaceae</taxon>
        <taxon>Cryptococcus</taxon>
        <taxon>Cryptococcus neoformans species complex</taxon>
    </lineage>
</organism>
<comment type="similarity">
    <text evidence="2">Belongs to the ISY1 family.</text>
</comment>
<dbReference type="GO" id="GO:0071014">
    <property type="term" value="C:post-mRNA release spliceosomal complex"/>
    <property type="evidence" value="ECO:0007669"/>
    <property type="project" value="UniProtKB-ARBA"/>
</dbReference>
<dbReference type="OrthoDB" id="1739576at2759"/>
<name>A0A854QBP2_CRYNE</name>
<dbReference type="InterPro" id="IPR029012">
    <property type="entry name" value="Helix_hairpin_bin_sf"/>
</dbReference>
<evidence type="ECO:0000313" key="8">
    <source>
        <dbReference type="EMBL" id="OXG22518.1"/>
    </source>
</evidence>
<evidence type="ECO:0000256" key="3">
    <source>
        <dbReference type="ARBA" id="ARBA00022664"/>
    </source>
</evidence>
<keyword evidence="3" id="KW-0507">mRNA processing</keyword>
<dbReference type="AlphaFoldDB" id="A0A854QBP2"/>
<dbReference type="GO" id="GO:0000974">
    <property type="term" value="C:Prp19 complex"/>
    <property type="evidence" value="ECO:0007669"/>
    <property type="project" value="UniProtKB-ARBA"/>
</dbReference>
<reference evidence="8 9" key="1">
    <citation type="submission" date="2017-06" db="EMBL/GenBank/DDBJ databases">
        <title>Global population genomics of the pathogenic fungus Cryptococcus neoformans var. grubii.</title>
        <authorList>
            <person name="Cuomo C."/>
            <person name="Litvintseva A."/>
            <person name="Chen Y."/>
            <person name="Young S."/>
            <person name="Zeng Q."/>
            <person name="Chapman S."/>
            <person name="Gujja S."/>
            <person name="Saif S."/>
            <person name="Birren B."/>
        </authorList>
    </citation>
    <scope>NUCLEOTIDE SEQUENCE [LARGE SCALE GENOMIC DNA]</scope>
    <source>
        <strain evidence="8 9">Tu259-1</strain>
    </source>
</reference>
<accession>A0A854QBP2</accession>
<evidence type="ECO:0000256" key="2">
    <source>
        <dbReference type="ARBA" id="ARBA00007002"/>
    </source>
</evidence>
<dbReference type="InterPro" id="IPR037200">
    <property type="entry name" value="Isy1_sf"/>
</dbReference>
<gene>
    <name evidence="8" type="ORF">C361_03183</name>
</gene>
<dbReference type="GO" id="GO:0000350">
    <property type="term" value="P:generation of catalytic spliceosome for second transesterification step"/>
    <property type="evidence" value="ECO:0007669"/>
    <property type="project" value="InterPro"/>
</dbReference>
<dbReference type="Proteomes" id="UP000199727">
    <property type="component" value="Unassembled WGS sequence"/>
</dbReference>
<comment type="caution">
    <text evidence="8">The sequence shown here is derived from an EMBL/GenBank/DDBJ whole genome shotgun (WGS) entry which is preliminary data.</text>
</comment>
<protein>
    <submittedName>
        <fullName evidence="8">Pre-mRNA-splicing factor ISY1</fullName>
    </submittedName>
</protein>